<sequence length="240" mass="26088">MEYPGCRTRLDHRRCEDRNGRRGLTGRGGHRHTGDGQVCAFGRPEPPNVPPDLGCSDGVERPVARWHGGRGRARVDRVQFTLTRTPFDSPVAQALCAELQREYVRRYGSGDETALVEGDFDPPNGDFIVAYDESGEAVGCGGWRSHDDGEALFKDAEMKRVFVRESARRRGLARLLVAAVEASAAEAGRTRVVLETGPRQPEAIAMYGAIGYTPVTPFGHYACADGSLHLGKELAPVPSA</sequence>
<evidence type="ECO:0000256" key="1">
    <source>
        <dbReference type="ARBA" id="ARBA00022679"/>
    </source>
</evidence>
<dbReference type="InterPro" id="IPR000182">
    <property type="entry name" value="GNAT_dom"/>
</dbReference>
<dbReference type="GO" id="GO:0016747">
    <property type="term" value="F:acyltransferase activity, transferring groups other than amino-acyl groups"/>
    <property type="evidence" value="ECO:0007669"/>
    <property type="project" value="InterPro"/>
</dbReference>
<keyword evidence="1 4" id="KW-0808">Transferase</keyword>
<dbReference type="AlphaFoldDB" id="A0A4S8PF83"/>
<feature type="domain" description="N-acetyltransferase" evidence="3">
    <location>
        <begin position="82"/>
        <end position="235"/>
    </location>
</feature>
<dbReference type="InterPro" id="IPR050832">
    <property type="entry name" value="Bact_Acetyltransf"/>
</dbReference>
<keyword evidence="2" id="KW-0012">Acyltransferase</keyword>
<dbReference type="PROSITE" id="PS51186">
    <property type="entry name" value="GNAT"/>
    <property type="match status" value="1"/>
</dbReference>
<proteinExistence type="predicted"/>
<gene>
    <name evidence="4" type="ORF">E9998_16015</name>
</gene>
<dbReference type="EMBL" id="STGX01000012">
    <property type="protein sequence ID" value="THV26989.1"/>
    <property type="molecule type" value="Genomic_DNA"/>
</dbReference>
<evidence type="ECO:0000313" key="4">
    <source>
        <dbReference type="EMBL" id="THV26989.1"/>
    </source>
</evidence>
<evidence type="ECO:0000313" key="5">
    <source>
        <dbReference type="Proteomes" id="UP000305792"/>
    </source>
</evidence>
<keyword evidence="5" id="KW-1185">Reference proteome</keyword>
<dbReference type="Gene3D" id="3.40.630.30">
    <property type="match status" value="1"/>
</dbReference>
<dbReference type="Proteomes" id="UP000305792">
    <property type="component" value="Unassembled WGS sequence"/>
</dbReference>
<dbReference type="InterPro" id="IPR016181">
    <property type="entry name" value="Acyl_CoA_acyltransferase"/>
</dbReference>
<reference evidence="4 5" key="1">
    <citation type="journal article" date="2018" name="Int. J. Syst. Evol. Microbiol.">
        <title>Glycomyces paridis sp. nov., isolated from the medicinal plant Paris polyphylla.</title>
        <authorList>
            <person name="Fang X.M."/>
            <person name="Bai J.L."/>
            <person name="Su J."/>
            <person name="Zhao L.L."/>
            <person name="Liu H.Y."/>
            <person name="Ma B.P."/>
            <person name="Zhang Y.Q."/>
            <person name="Yu L.Y."/>
        </authorList>
    </citation>
    <scope>NUCLEOTIDE SEQUENCE [LARGE SCALE GENOMIC DNA]</scope>
    <source>
        <strain evidence="4 5">CPCC 204357</strain>
    </source>
</reference>
<protein>
    <submittedName>
        <fullName evidence="4">GNAT family N-acetyltransferase</fullName>
    </submittedName>
</protein>
<dbReference type="SUPFAM" id="SSF55729">
    <property type="entry name" value="Acyl-CoA N-acyltransferases (Nat)"/>
    <property type="match status" value="1"/>
</dbReference>
<dbReference type="PANTHER" id="PTHR43877:SF2">
    <property type="entry name" value="AMINOALKYLPHOSPHONATE N-ACETYLTRANSFERASE-RELATED"/>
    <property type="match status" value="1"/>
</dbReference>
<accession>A0A4S8PF83</accession>
<evidence type="ECO:0000259" key="3">
    <source>
        <dbReference type="PROSITE" id="PS51186"/>
    </source>
</evidence>
<comment type="caution">
    <text evidence="4">The sequence shown here is derived from an EMBL/GenBank/DDBJ whole genome shotgun (WGS) entry which is preliminary data.</text>
</comment>
<dbReference type="OrthoDB" id="70840at2"/>
<name>A0A4S8PF83_9ACTN</name>
<dbReference type="CDD" id="cd04301">
    <property type="entry name" value="NAT_SF"/>
    <property type="match status" value="1"/>
</dbReference>
<dbReference type="PANTHER" id="PTHR43877">
    <property type="entry name" value="AMINOALKYLPHOSPHONATE N-ACETYLTRANSFERASE-RELATED-RELATED"/>
    <property type="match status" value="1"/>
</dbReference>
<evidence type="ECO:0000256" key="2">
    <source>
        <dbReference type="ARBA" id="ARBA00023315"/>
    </source>
</evidence>
<dbReference type="Pfam" id="PF00583">
    <property type="entry name" value="Acetyltransf_1"/>
    <property type="match status" value="1"/>
</dbReference>
<organism evidence="4 5">
    <name type="scientific">Glycomyces paridis</name>
    <dbReference type="NCBI Taxonomy" id="2126555"/>
    <lineage>
        <taxon>Bacteria</taxon>
        <taxon>Bacillati</taxon>
        <taxon>Actinomycetota</taxon>
        <taxon>Actinomycetes</taxon>
        <taxon>Glycomycetales</taxon>
        <taxon>Glycomycetaceae</taxon>
        <taxon>Glycomyces</taxon>
    </lineage>
</organism>